<dbReference type="EMBL" id="BAAANC010000004">
    <property type="protein sequence ID" value="GAA1556780.1"/>
    <property type="molecule type" value="Genomic_DNA"/>
</dbReference>
<evidence type="ECO:0000313" key="5">
    <source>
        <dbReference type="Proteomes" id="UP001500363"/>
    </source>
</evidence>
<comment type="caution">
    <text evidence="4">The sequence shown here is derived from an EMBL/GenBank/DDBJ whole genome shotgun (WGS) entry which is preliminary data.</text>
</comment>
<dbReference type="Proteomes" id="UP001500363">
    <property type="component" value="Unassembled WGS sequence"/>
</dbReference>
<feature type="domain" description="HTH tetR-type" evidence="3">
    <location>
        <begin position="74"/>
        <end position="134"/>
    </location>
</feature>
<dbReference type="PANTHER" id="PTHR30055">
    <property type="entry name" value="HTH-TYPE TRANSCRIPTIONAL REGULATOR RUTR"/>
    <property type="match status" value="1"/>
</dbReference>
<organism evidence="4 5">
    <name type="scientific">Kribbella lupini</name>
    <dbReference type="NCBI Taxonomy" id="291602"/>
    <lineage>
        <taxon>Bacteria</taxon>
        <taxon>Bacillati</taxon>
        <taxon>Actinomycetota</taxon>
        <taxon>Actinomycetes</taxon>
        <taxon>Propionibacteriales</taxon>
        <taxon>Kribbellaceae</taxon>
        <taxon>Kribbella</taxon>
    </lineage>
</organism>
<keyword evidence="5" id="KW-1185">Reference proteome</keyword>
<keyword evidence="1 2" id="KW-0238">DNA-binding</keyword>
<feature type="DNA-binding region" description="H-T-H motif" evidence="2">
    <location>
        <begin position="97"/>
        <end position="116"/>
    </location>
</feature>
<reference evidence="4 5" key="1">
    <citation type="journal article" date="2019" name="Int. J. Syst. Evol. Microbiol.">
        <title>The Global Catalogue of Microorganisms (GCM) 10K type strain sequencing project: providing services to taxonomists for standard genome sequencing and annotation.</title>
        <authorList>
            <consortium name="The Broad Institute Genomics Platform"/>
            <consortium name="The Broad Institute Genome Sequencing Center for Infectious Disease"/>
            <person name="Wu L."/>
            <person name="Ma J."/>
        </authorList>
    </citation>
    <scope>NUCLEOTIDE SEQUENCE [LARGE SCALE GENOMIC DNA]</scope>
    <source>
        <strain evidence="4 5">JCM 14303</strain>
    </source>
</reference>
<dbReference type="Pfam" id="PF00440">
    <property type="entry name" value="TetR_N"/>
    <property type="match status" value="1"/>
</dbReference>
<dbReference type="Gene3D" id="1.10.357.10">
    <property type="entry name" value="Tetracycline Repressor, domain 2"/>
    <property type="match status" value="1"/>
</dbReference>
<evidence type="ECO:0000256" key="2">
    <source>
        <dbReference type="PROSITE-ProRule" id="PRU00335"/>
    </source>
</evidence>
<dbReference type="PROSITE" id="PS50977">
    <property type="entry name" value="HTH_TETR_2"/>
    <property type="match status" value="1"/>
</dbReference>
<protein>
    <recommendedName>
        <fullName evidence="3">HTH tetR-type domain-containing protein</fullName>
    </recommendedName>
</protein>
<gene>
    <name evidence="4" type="ORF">GCM10009741_71820</name>
</gene>
<dbReference type="InterPro" id="IPR041583">
    <property type="entry name" value="TetR_C_31"/>
</dbReference>
<proteinExistence type="predicted"/>
<dbReference type="SUPFAM" id="SSF46689">
    <property type="entry name" value="Homeodomain-like"/>
    <property type="match status" value="1"/>
</dbReference>
<accession>A0ABN2CDH6</accession>
<sequence length="243" mass="26257">MSARRIAVLRVEVTGSEPKRFDSPDLAIPGGKNNQYVCLDSLLFVQVSGVVTGSEGGRDRRAPSRSDGRRVRGALRRDELLRATLVVVERAGVAGVSHRAVAAEAGVSVASTTYHFASLDDLLVAALTGAAEDLTAELHERVTELGARPADELARLVEHLLVYRRGRTLAAYELYLLAARRPELREAAGAWLQPLTEIARTFTTNPQKASLLVAALDGLLLQSLVRARPFAQADVAALLVYLR</sequence>
<dbReference type="InterPro" id="IPR050109">
    <property type="entry name" value="HTH-type_TetR-like_transc_reg"/>
</dbReference>
<evidence type="ECO:0000313" key="4">
    <source>
        <dbReference type="EMBL" id="GAA1556780.1"/>
    </source>
</evidence>
<evidence type="ECO:0000259" key="3">
    <source>
        <dbReference type="PROSITE" id="PS50977"/>
    </source>
</evidence>
<name>A0ABN2CDH6_9ACTN</name>
<dbReference type="Pfam" id="PF17940">
    <property type="entry name" value="TetR_C_31"/>
    <property type="match status" value="1"/>
</dbReference>
<dbReference type="InterPro" id="IPR001647">
    <property type="entry name" value="HTH_TetR"/>
</dbReference>
<evidence type="ECO:0000256" key="1">
    <source>
        <dbReference type="ARBA" id="ARBA00023125"/>
    </source>
</evidence>
<dbReference type="InterPro" id="IPR009057">
    <property type="entry name" value="Homeodomain-like_sf"/>
</dbReference>
<dbReference type="PANTHER" id="PTHR30055:SF231">
    <property type="entry name" value="TRANSCRIPTIONAL REGULATORY PROTEIN (PROBABLY DEOR-FAMILY)-RELATED"/>
    <property type="match status" value="1"/>
</dbReference>